<reference evidence="9 10" key="1">
    <citation type="journal article" date="2014" name="PLoS Genet.">
        <title>Phylogenetically driven sequencing of extremely halophilic archaea reveals strategies for static and dynamic osmo-response.</title>
        <authorList>
            <person name="Becker E.A."/>
            <person name="Seitzer P.M."/>
            <person name="Tritt A."/>
            <person name="Larsen D."/>
            <person name="Krusor M."/>
            <person name="Yao A.I."/>
            <person name="Wu D."/>
            <person name="Madern D."/>
            <person name="Eisen J.A."/>
            <person name="Darling A.E."/>
            <person name="Facciotti M.T."/>
        </authorList>
    </citation>
    <scope>NUCLEOTIDE SEQUENCE [LARGE SCALE GENOMIC DNA]</scope>
    <source>
        <strain evidence="9 10">100A6</strain>
    </source>
</reference>
<dbReference type="EMBL" id="AOMB01000032">
    <property type="protein sequence ID" value="EMA37964.1"/>
    <property type="molecule type" value="Genomic_DNA"/>
</dbReference>
<keyword evidence="5" id="KW-0573">Peptidoglycan synthesis</keyword>
<keyword evidence="7 8" id="KW-0472">Membrane</keyword>
<keyword evidence="3 8" id="KW-0812">Transmembrane</keyword>
<feature type="transmembrane region" description="Helical" evidence="8">
    <location>
        <begin position="16"/>
        <end position="37"/>
    </location>
</feature>
<evidence type="ECO:0000256" key="4">
    <source>
        <dbReference type="ARBA" id="ARBA00022960"/>
    </source>
</evidence>
<feature type="transmembrane region" description="Helical" evidence="8">
    <location>
        <begin position="43"/>
        <end position="62"/>
    </location>
</feature>
<feature type="transmembrane region" description="Helical" evidence="8">
    <location>
        <begin position="418"/>
        <end position="440"/>
    </location>
</feature>
<feature type="transmembrane region" description="Helical" evidence="8">
    <location>
        <begin position="446"/>
        <end position="465"/>
    </location>
</feature>
<feature type="transmembrane region" description="Helical" evidence="8">
    <location>
        <begin position="325"/>
        <end position="343"/>
    </location>
</feature>
<feature type="transmembrane region" description="Helical" evidence="8">
    <location>
        <begin position="253"/>
        <end position="275"/>
    </location>
</feature>
<keyword evidence="2" id="KW-1003">Cell membrane</keyword>
<dbReference type="InterPro" id="IPR050833">
    <property type="entry name" value="Poly_Biosynth_Transport"/>
</dbReference>
<dbReference type="PANTHER" id="PTHR30250">
    <property type="entry name" value="PST FAMILY PREDICTED COLANIC ACID TRANSPORTER"/>
    <property type="match status" value="1"/>
</dbReference>
<feature type="transmembrane region" description="Helical" evidence="8">
    <location>
        <begin position="117"/>
        <end position="135"/>
    </location>
</feature>
<dbReference type="PATRIC" id="fig|1132509.6.peg.2488"/>
<evidence type="ECO:0000256" key="2">
    <source>
        <dbReference type="ARBA" id="ARBA00022475"/>
    </source>
</evidence>
<evidence type="ECO:0000313" key="10">
    <source>
        <dbReference type="Proteomes" id="UP000011566"/>
    </source>
</evidence>
<evidence type="ECO:0000256" key="3">
    <source>
        <dbReference type="ARBA" id="ARBA00022692"/>
    </source>
</evidence>
<dbReference type="InterPro" id="IPR004268">
    <property type="entry name" value="MurJ"/>
</dbReference>
<accession>M0M022</accession>
<evidence type="ECO:0000256" key="7">
    <source>
        <dbReference type="ARBA" id="ARBA00023136"/>
    </source>
</evidence>
<dbReference type="Proteomes" id="UP000011566">
    <property type="component" value="Unassembled WGS sequence"/>
</dbReference>
<keyword evidence="6 8" id="KW-1133">Transmembrane helix</keyword>
<dbReference type="eggNOG" id="arCOG02209">
    <property type="taxonomic scope" value="Archaea"/>
</dbReference>
<sequence>MDEPRESLMRIGQTSVVNFVSEVATSVFGFVVTIYLARELGSAVLGEYYLVAAVVVWGKVLGGQGIQMATRKRISEGADEAKFFGGGLSLQTFAFVVLAAAILVFRGPVNDYLRTDAALLLVVLLFTGLLVWQVRAALEGRHRVDLSSLLGPFDRLLRGLLQIGVVVVGLGTVKWLLTGFAAAEFVTGMVGIALLGLRPQLPTRAQVASMLDYAKYSWFSGLESRTFASMDTLVLAVPVFAVSSSRIGIYEVAWNLASVLAVFGASVSTTLFPAISRLSSAENREAIRGLIDDSIAFSGLFVVPGLVGCLVVGDRVLAIYRPEFVQGYAVLVVLVVGRLLYVYESQLTNVLAAIDRPDAAFRVNVVFVATNLVLNLALVYAFGWLGAAVATATSAAVGLVLGYYFLRRLVAVPIPTRELANQVAAAVAMGVVVLVARNFAPSGVPWTVGLVAVGGAVYFAGLVGLSNRFRATVRRNLPVR</sequence>
<dbReference type="Pfam" id="PF03023">
    <property type="entry name" value="MurJ"/>
    <property type="match status" value="1"/>
</dbReference>
<dbReference type="GO" id="GO:0008360">
    <property type="term" value="P:regulation of cell shape"/>
    <property type="evidence" value="ECO:0007669"/>
    <property type="project" value="UniProtKB-KW"/>
</dbReference>
<evidence type="ECO:0000313" key="9">
    <source>
        <dbReference type="EMBL" id="EMA37964.1"/>
    </source>
</evidence>
<comment type="subcellular location">
    <subcellularLocation>
        <location evidence="1">Cell membrane</location>
        <topology evidence="1">Multi-pass membrane protein</topology>
    </subcellularLocation>
</comment>
<dbReference type="GO" id="GO:0005886">
    <property type="term" value="C:plasma membrane"/>
    <property type="evidence" value="ECO:0007669"/>
    <property type="project" value="UniProtKB-SubCell"/>
</dbReference>
<feature type="transmembrane region" description="Helical" evidence="8">
    <location>
        <begin position="83"/>
        <end position="105"/>
    </location>
</feature>
<proteinExistence type="predicted"/>
<name>M0M022_9EURY</name>
<feature type="transmembrane region" description="Helical" evidence="8">
    <location>
        <begin position="179"/>
        <end position="197"/>
    </location>
</feature>
<comment type="caution">
    <text evidence="9">The sequence shown here is derived from an EMBL/GenBank/DDBJ whole genome shotgun (WGS) entry which is preliminary data.</text>
</comment>
<gene>
    <name evidence="9" type="ORF">C447_11025</name>
</gene>
<feature type="transmembrane region" description="Helical" evidence="8">
    <location>
        <begin position="295"/>
        <end position="313"/>
    </location>
</feature>
<dbReference type="AlphaFoldDB" id="M0M022"/>
<keyword evidence="10" id="KW-1185">Reference proteome</keyword>
<dbReference type="RefSeq" id="WP_007693824.1">
    <property type="nucleotide sequence ID" value="NZ_AJRK01000354.1"/>
</dbReference>
<keyword evidence="4" id="KW-0133">Cell shape</keyword>
<evidence type="ECO:0000256" key="5">
    <source>
        <dbReference type="ARBA" id="ARBA00022984"/>
    </source>
</evidence>
<organism evidence="9 10">
    <name type="scientific">Halococcus hamelinensis 100A6</name>
    <dbReference type="NCBI Taxonomy" id="1132509"/>
    <lineage>
        <taxon>Archaea</taxon>
        <taxon>Methanobacteriati</taxon>
        <taxon>Methanobacteriota</taxon>
        <taxon>Stenosarchaea group</taxon>
        <taxon>Halobacteria</taxon>
        <taxon>Halobacteriales</taxon>
        <taxon>Halococcaceae</taxon>
        <taxon>Halococcus</taxon>
    </lineage>
</organism>
<feature type="transmembrane region" description="Helical" evidence="8">
    <location>
        <begin position="363"/>
        <end position="382"/>
    </location>
</feature>
<evidence type="ECO:0000256" key="6">
    <source>
        <dbReference type="ARBA" id="ARBA00022989"/>
    </source>
</evidence>
<evidence type="ECO:0000256" key="1">
    <source>
        <dbReference type="ARBA" id="ARBA00004651"/>
    </source>
</evidence>
<feature type="transmembrane region" description="Helical" evidence="8">
    <location>
        <begin position="388"/>
        <end position="406"/>
    </location>
</feature>
<evidence type="ECO:0000256" key="8">
    <source>
        <dbReference type="SAM" id="Phobius"/>
    </source>
</evidence>
<dbReference type="PANTHER" id="PTHR30250:SF28">
    <property type="entry name" value="POLYSACCHARIDE BIOSYNTHESIS PROTEIN"/>
    <property type="match status" value="1"/>
</dbReference>
<protein>
    <submittedName>
        <fullName evidence="9">Polysaccharide biosynthesis protein</fullName>
    </submittedName>
</protein>